<reference evidence="7 8" key="1">
    <citation type="submission" date="2014-05" db="EMBL/GenBank/DDBJ databases">
        <title>Draft Genome Sequence of Kitasatospora cheerisanensis KCTC 2395.</title>
        <authorList>
            <person name="Nam D.H."/>
        </authorList>
    </citation>
    <scope>NUCLEOTIDE SEQUENCE [LARGE SCALE GENOMIC DNA]</scope>
    <source>
        <strain evidence="7 8">KCTC 2395</strain>
    </source>
</reference>
<evidence type="ECO:0000256" key="4">
    <source>
        <dbReference type="ARBA" id="ARBA00023172"/>
    </source>
</evidence>
<dbReference type="OrthoDB" id="1822491at2"/>
<dbReference type="InterPro" id="IPR050808">
    <property type="entry name" value="Phage_Integrase"/>
</dbReference>
<dbReference type="Proteomes" id="UP000027178">
    <property type="component" value="Unassembled WGS sequence"/>
</dbReference>
<keyword evidence="3" id="KW-0238">DNA-binding</keyword>
<feature type="domain" description="Tyr recombinase" evidence="6">
    <location>
        <begin position="166"/>
        <end position="387"/>
    </location>
</feature>
<evidence type="ECO:0000256" key="2">
    <source>
        <dbReference type="ARBA" id="ARBA00022908"/>
    </source>
</evidence>
<protein>
    <recommendedName>
        <fullName evidence="6">Tyr recombinase domain-containing protein</fullName>
    </recommendedName>
</protein>
<evidence type="ECO:0000313" key="7">
    <source>
        <dbReference type="EMBL" id="KDN83439.1"/>
    </source>
</evidence>
<dbReference type="AlphaFoldDB" id="A0A066YTX4"/>
<proteinExistence type="inferred from homology"/>
<dbReference type="HOGENOM" id="CLU_027562_17_5_11"/>
<comment type="caution">
    <text evidence="7">The sequence shown here is derived from an EMBL/GenBank/DDBJ whole genome shotgun (WGS) entry which is preliminary data.</text>
</comment>
<dbReference type="InterPro" id="IPR011010">
    <property type="entry name" value="DNA_brk_join_enz"/>
</dbReference>
<evidence type="ECO:0000313" key="8">
    <source>
        <dbReference type="Proteomes" id="UP000027178"/>
    </source>
</evidence>
<dbReference type="InterPro" id="IPR002104">
    <property type="entry name" value="Integrase_catalytic"/>
</dbReference>
<dbReference type="RefSeq" id="WP_035865883.1">
    <property type="nucleotide sequence ID" value="NZ_KK853997.1"/>
</dbReference>
<organism evidence="7 8">
    <name type="scientific">Kitasatospora cheerisanensis KCTC 2395</name>
    <dbReference type="NCBI Taxonomy" id="1348663"/>
    <lineage>
        <taxon>Bacteria</taxon>
        <taxon>Bacillati</taxon>
        <taxon>Actinomycetota</taxon>
        <taxon>Actinomycetes</taxon>
        <taxon>Kitasatosporales</taxon>
        <taxon>Streptomycetaceae</taxon>
        <taxon>Kitasatospora</taxon>
    </lineage>
</organism>
<comment type="similarity">
    <text evidence="1">Belongs to the 'phage' integrase family.</text>
</comment>
<evidence type="ECO:0000256" key="3">
    <source>
        <dbReference type="ARBA" id="ARBA00023125"/>
    </source>
</evidence>
<dbReference type="PATRIC" id="fig|1348663.4.peg.4756"/>
<dbReference type="PANTHER" id="PTHR30629">
    <property type="entry name" value="PROPHAGE INTEGRASE"/>
    <property type="match status" value="1"/>
</dbReference>
<gene>
    <name evidence="7" type="ORF">KCH_49210</name>
</gene>
<keyword evidence="2" id="KW-0229">DNA integration</keyword>
<dbReference type="InterPro" id="IPR013762">
    <property type="entry name" value="Integrase-like_cat_sf"/>
</dbReference>
<dbReference type="EMBL" id="JNBY01000095">
    <property type="protein sequence ID" value="KDN83439.1"/>
    <property type="molecule type" value="Genomic_DNA"/>
</dbReference>
<dbReference type="GO" id="GO:0015074">
    <property type="term" value="P:DNA integration"/>
    <property type="evidence" value="ECO:0007669"/>
    <property type="project" value="UniProtKB-KW"/>
</dbReference>
<dbReference type="GO" id="GO:0003677">
    <property type="term" value="F:DNA binding"/>
    <property type="evidence" value="ECO:0007669"/>
    <property type="project" value="UniProtKB-KW"/>
</dbReference>
<keyword evidence="4" id="KW-0233">DNA recombination</keyword>
<accession>A0A066YTX4</accession>
<keyword evidence="8" id="KW-1185">Reference proteome</keyword>
<dbReference type="SUPFAM" id="SSF56349">
    <property type="entry name" value="DNA breaking-rejoining enzymes"/>
    <property type="match status" value="1"/>
</dbReference>
<evidence type="ECO:0000259" key="6">
    <source>
        <dbReference type="PROSITE" id="PS51898"/>
    </source>
</evidence>
<name>A0A066YTX4_9ACTN</name>
<dbReference type="Gene3D" id="1.10.150.130">
    <property type="match status" value="1"/>
</dbReference>
<dbReference type="Gene3D" id="1.10.443.10">
    <property type="entry name" value="Intergrase catalytic core"/>
    <property type="match status" value="1"/>
</dbReference>
<evidence type="ECO:0000256" key="5">
    <source>
        <dbReference type="SAM" id="MobiDB-lite"/>
    </source>
</evidence>
<evidence type="ECO:0000256" key="1">
    <source>
        <dbReference type="ARBA" id="ARBA00008857"/>
    </source>
</evidence>
<dbReference type="PROSITE" id="PS51898">
    <property type="entry name" value="TYR_RECOMBINASE"/>
    <property type="match status" value="1"/>
</dbReference>
<sequence>MAYAEKRGKYWRVKFKLPNGKYGSASEDDFGNRFTTEREAEQYGQALEADARRGRRVVNPRSGKLTFRAFATDWLDASDLADLSDQTYRSRVRAQLIPEWGDYELRDITLMSYRAWKKRLARAHETNYVNSLTALLRLILEDAVDDKLIDSNPVPFGRKAKRGRYVPPANLGEDEYVHADPHQILCASENARCVRDSIGYTMIMTIAYAQLRMGEVAGLLKDRVWLSDDPYGSAIRVDYQGHYLTGKGWTLHPPKYGSYRTLPLPPFLAELLRSCMDLYPDSPYMFPSITGRPLRVDDQFYGEFWNPIIAGRPAEPRRKGTRGRPALCPVPGIEGMVPHGGRHSGKVWMDEDGHPRVAVEERMGHRDRSVEGTYSHVTPEMRRRIAVSLQARYERSLGVAQTLWATPGQPDLPNIAQPA</sequence>
<feature type="region of interest" description="Disordered" evidence="5">
    <location>
        <begin position="315"/>
        <end position="335"/>
    </location>
</feature>
<dbReference type="eggNOG" id="COG0582">
    <property type="taxonomic scope" value="Bacteria"/>
</dbReference>
<dbReference type="PANTHER" id="PTHR30629:SF6">
    <property type="entry name" value="PROPHAGE INTEGRASE INTA-RELATED"/>
    <property type="match status" value="1"/>
</dbReference>
<dbReference type="GO" id="GO:0006310">
    <property type="term" value="P:DNA recombination"/>
    <property type="evidence" value="ECO:0007669"/>
    <property type="project" value="UniProtKB-KW"/>
</dbReference>
<dbReference type="InterPro" id="IPR010998">
    <property type="entry name" value="Integrase_recombinase_N"/>
</dbReference>